<dbReference type="GO" id="GO:0004617">
    <property type="term" value="F:phosphoglycerate dehydrogenase activity"/>
    <property type="evidence" value="ECO:0007669"/>
    <property type="project" value="UniProtKB-UniRule"/>
</dbReference>
<dbReference type="FunFam" id="3.30.70.260:FF:000008">
    <property type="entry name" value="D-3-phosphoglycerate dehydrogenase, chloroplastic"/>
    <property type="match status" value="1"/>
</dbReference>
<dbReference type="SUPFAM" id="SSF51735">
    <property type="entry name" value="NAD(P)-binding Rossmann-fold domains"/>
    <property type="match status" value="1"/>
</dbReference>
<sequence length="539" mass="56411">MPSIIVLDDLSPEGLALLDAAEGVSYEVRTGLKGDALKSALNEFDGAICRSGVKLTPDVLEGNTRLRAVVRAGVGTDNIDKTAATRAGIVVMNTPAGNTISTAEHAIALMFALSRNIPAANQSLVEGRWDRKKFMGAQLAGKTLGIVGLGRIGLAVASRARAMEMDLIGYDPFMSADMAKSLGIELVEKVEDMLPRVDYLTVHTPLTDETRGLISDAALEKIKPGCRLINCARGGIFDEAALKKGLESGKLGGVALDVYPDEPCTDSPLFGMPNVVCTPHLGASTEEAQTQVAVEAVELLTAYLKTGAIRCAVNAAALDPKTLASLRGYIDVAHRLGRLAEGLTPSGVGSCRIIYRGTLAEGDTKILTAAFAVGLLEHAMGDEVNLINAESLLTERGIQFVTESSAQQGAFRASMSVEVATGEASHQLTATLLGADMPRLVAIDGYRLEAFLDGCLIIFTHKDVPGIIGSIGTVLGKHGVNIAQMAVGRNQRGGDAVGVLNVDGEPSEAAIEAIRGIEAITSARVVRLPEAGTVPPWLG</sequence>
<dbReference type="Proteomes" id="UP000316426">
    <property type="component" value="Chromosome"/>
</dbReference>
<dbReference type="CDD" id="cd12173">
    <property type="entry name" value="PGDH_4"/>
    <property type="match status" value="1"/>
</dbReference>
<dbReference type="EMBL" id="CP036349">
    <property type="protein sequence ID" value="QDV73579.1"/>
    <property type="molecule type" value="Genomic_DNA"/>
</dbReference>
<dbReference type="SUPFAM" id="SSF52283">
    <property type="entry name" value="Formate/glycerate dehydrogenase catalytic domain-like"/>
    <property type="match status" value="1"/>
</dbReference>
<dbReference type="InterPro" id="IPR006140">
    <property type="entry name" value="D-isomer_DH_NAD-bd"/>
</dbReference>
<dbReference type="InterPro" id="IPR006139">
    <property type="entry name" value="D-isomer_2_OHA_DH_cat_dom"/>
</dbReference>
<accession>A0A518K712</accession>
<evidence type="ECO:0000256" key="5">
    <source>
        <dbReference type="ARBA" id="ARBA00023002"/>
    </source>
</evidence>
<dbReference type="Gene3D" id="3.30.70.260">
    <property type="match status" value="1"/>
</dbReference>
<dbReference type="EC" id="1.1.1.95" evidence="9"/>
<keyword evidence="12" id="KW-1185">Reference proteome</keyword>
<dbReference type="PROSITE" id="PS00065">
    <property type="entry name" value="D_2_HYDROXYACID_DH_1"/>
    <property type="match status" value="1"/>
</dbReference>
<organism evidence="11 12">
    <name type="scientific">Botrimarina mediterranea</name>
    <dbReference type="NCBI Taxonomy" id="2528022"/>
    <lineage>
        <taxon>Bacteria</taxon>
        <taxon>Pseudomonadati</taxon>
        <taxon>Planctomycetota</taxon>
        <taxon>Planctomycetia</taxon>
        <taxon>Pirellulales</taxon>
        <taxon>Lacipirellulaceae</taxon>
        <taxon>Botrimarina</taxon>
    </lineage>
</organism>
<dbReference type="InterPro" id="IPR045626">
    <property type="entry name" value="PGDH_ASB_dom"/>
</dbReference>
<protein>
    <recommendedName>
        <fullName evidence="4 9">D-3-phosphoglycerate dehydrogenase</fullName>
        <ecNumber evidence="9">1.1.1.95</ecNumber>
    </recommendedName>
</protein>
<dbReference type="SUPFAM" id="SSF143548">
    <property type="entry name" value="Serine metabolism enzymes domain"/>
    <property type="match status" value="1"/>
</dbReference>
<evidence type="ECO:0000256" key="6">
    <source>
        <dbReference type="ARBA" id="ARBA00023027"/>
    </source>
</evidence>
<evidence type="ECO:0000256" key="8">
    <source>
        <dbReference type="ARBA" id="ARBA00048731"/>
    </source>
</evidence>
<dbReference type="Pfam" id="PF01842">
    <property type="entry name" value="ACT"/>
    <property type="match status" value="1"/>
</dbReference>
<dbReference type="NCBIfam" id="TIGR01327">
    <property type="entry name" value="PGDH"/>
    <property type="match status" value="1"/>
</dbReference>
<dbReference type="InterPro" id="IPR029009">
    <property type="entry name" value="ASB_dom_sf"/>
</dbReference>
<evidence type="ECO:0000256" key="3">
    <source>
        <dbReference type="ARBA" id="ARBA00005854"/>
    </source>
</evidence>
<evidence type="ECO:0000256" key="2">
    <source>
        <dbReference type="ARBA" id="ARBA00005216"/>
    </source>
</evidence>
<dbReference type="Gene3D" id="3.30.1330.90">
    <property type="entry name" value="D-3-phosphoglycerate dehydrogenase, domain 3"/>
    <property type="match status" value="1"/>
</dbReference>
<comment type="pathway">
    <text evidence="2 9">Amino-acid biosynthesis; L-serine biosynthesis; L-serine from 3-phospho-D-glycerate: step 1/3.</text>
</comment>
<dbReference type="GO" id="GO:0051287">
    <property type="term" value="F:NAD binding"/>
    <property type="evidence" value="ECO:0007669"/>
    <property type="project" value="UniProtKB-UniRule"/>
</dbReference>
<keyword evidence="6 9" id="KW-0520">NAD</keyword>
<comment type="catalytic activity">
    <reaction evidence="8 9">
        <text>(2R)-3-phosphoglycerate + NAD(+) = 3-phosphooxypyruvate + NADH + H(+)</text>
        <dbReference type="Rhea" id="RHEA:12641"/>
        <dbReference type="ChEBI" id="CHEBI:15378"/>
        <dbReference type="ChEBI" id="CHEBI:18110"/>
        <dbReference type="ChEBI" id="CHEBI:57540"/>
        <dbReference type="ChEBI" id="CHEBI:57945"/>
        <dbReference type="ChEBI" id="CHEBI:58272"/>
        <dbReference type="EC" id="1.1.1.95"/>
    </reaction>
</comment>
<comment type="catalytic activity">
    <reaction evidence="7">
        <text>(R)-2-hydroxyglutarate + NAD(+) = 2-oxoglutarate + NADH + H(+)</text>
        <dbReference type="Rhea" id="RHEA:49612"/>
        <dbReference type="ChEBI" id="CHEBI:15378"/>
        <dbReference type="ChEBI" id="CHEBI:15801"/>
        <dbReference type="ChEBI" id="CHEBI:16810"/>
        <dbReference type="ChEBI" id="CHEBI:57540"/>
        <dbReference type="ChEBI" id="CHEBI:57945"/>
        <dbReference type="EC" id="1.1.1.399"/>
    </reaction>
</comment>
<dbReference type="PROSITE" id="PS51671">
    <property type="entry name" value="ACT"/>
    <property type="match status" value="1"/>
</dbReference>
<dbReference type="InterPro" id="IPR036291">
    <property type="entry name" value="NAD(P)-bd_dom_sf"/>
</dbReference>
<dbReference type="PANTHER" id="PTHR42938:SF47">
    <property type="entry name" value="HYDROXYPYRUVATE REDUCTASE"/>
    <property type="match status" value="1"/>
</dbReference>
<proteinExistence type="inferred from homology"/>
<dbReference type="InterPro" id="IPR006236">
    <property type="entry name" value="PGDH"/>
</dbReference>
<keyword evidence="5 9" id="KW-0560">Oxidoreductase</keyword>
<dbReference type="GO" id="GO:0006564">
    <property type="term" value="P:L-serine biosynthetic process"/>
    <property type="evidence" value="ECO:0007669"/>
    <property type="project" value="UniProtKB-UniRule"/>
</dbReference>
<dbReference type="RefSeq" id="WP_145110816.1">
    <property type="nucleotide sequence ID" value="NZ_CP036349.1"/>
</dbReference>
<comment type="function">
    <text evidence="1">Catalyzes the reversible oxidation of 3-phospho-D-glycerate to 3-phosphonooxypyruvate, the first step of the phosphorylated L-serine biosynthesis pathway. Also catalyzes the reversible oxidation of 2-hydroxyglutarate to 2-oxoglutarate.</text>
</comment>
<evidence type="ECO:0000256" key="4">
    <source>
        <dbReference type="ARBA" id="ARBA00021582"/>
    </source>
</evidence>
<evidence type="ECO:0000259" key="10">
    <source>
        <dbReference type="PROSITE" id="PS51671"/>
    </source>
</evidence>
<feature type="domain" description="ACT" evidence="10">
    <location>
        <begin position="456"/>
        <end position="528"/>
    </location>
</feature>
<dbReference type="Pfam" id="PF02826">
    <property type="entry name" value="2-Hacid_dh_C"/>
    <property type="match status" value="1"/>
</dbReference>
<name>A0A518K712_9BACT</name>
<dbReference type="PANTHER" id="PTHR42938">
    <property type="entry name" value="FORMATE DEHYDROGENASE 1"/>
    <property type="match status" value="1"/>
</dbReference>
<dbReference type="SUPFAM" id="SSF55021">
    <property type="entry name" value="ACT-like"/>
    <property type="match status" value="1"/>
</dbReference>
<dbReference type="AlphaFoldDB" id="A0A518K712"/>
<dbReference type="Pfam" id="PF19304">
    <property type="entry name" value="PGDH_inter"/>
    <property type="match status" value="1"/>
</dbReference>
<reference evidence="11 12" key="1">
    <citation type="submission" date="2019-02" db="EMBL/GenBank/DDBJ databases">
        <title>Deep-cultivation of Planctomycetes and their phenomic and genomic characterization uncovers novel biology.</title>
        <authorList>
            <person name="Wiegand S."/>
            <person name="Jogler M."/>
            <person name="Boedeker C."/>
            <person name="Pinto D."/>
            <person name="Vollmers J."/>
            <person name="Rivas-Marin E."/>
            <person name="Kohn T."/>
            <person name="Peeters S.H."/>
            <person name="Heuer A."/>
            <person name="Rast P."/>
            <person name="Oberbeckmann S."/>
            <person name="Bunk B."/>
            <person name="Jeske O."/>
            <person name="Meyerdierks A."/>
            <person name="Storesund J.E."/>
            <person name="Kallscheuer N."/>
            <person name="Luecker S."/>
            <person name="Lage O.M."/>
            <person name="Pohl T."/>
            <person name="Merkel B.J."/>
            <person name="Hornburger P."/>
            <person name="Mueller R.-W."/>
            <person name="Bruemmer F."/>
            <person name="Labrenz M."/>
            <person name="Spormann A.M."/>
            <person name="Op den Camp H."/>
            <person name="Overmann J."/>
            <person name="Amann R."/>
            <person name="Jetten M.S.M."/>
            <person name="Mascher T."/>
            <person name="Medema M.H."/>
            <person name="Devos D.P."/>
            <person name="Kaster A.-K."/>
            <person name="Ovreas L."/>
            <person name="Rohde M."/>
            <person name="Galperin M.Y."/>
            <person name="Jogler C."/>
        </authorList>
    </citation>
    <scope>NUCLEOTIDE SEQUENCE [LARGE SCALE GENOMIC DNA]</scope>
    <source>
        <strain evidence="11 12">Spa11</strain>
    </source>
</reference>
<evidence type="ECO:0000256" key="7">
    <source>
        <dbReference type="ARBA" id="ARBA00048126"/>
    </source>
</evidence>
<dbReference type="InterPro" id="IPR045865">
    <property type="entry name" value="ACT-like_dom_sf"/>
</dbReference>
<gene>
    <name evidence="11" type="primary">serA</name>
    <name evidence="11" type="ORF">Spa11_17770</name>
</gene>
<dbReference type="KEGG" id="bmei:Spa11_17770"/>
<dbReference type="CDD" id="cd04902">
    <property type="entry name" value="ACT_3PGDH-xct"/>
    <property type="match status" value="1"/>
</dbReference>
<dbReference type="UniPathway" id="UPA00135">
    <property type="reaction ID" value="UER00196"/>
</dbReference>
<evidence type="ECO:0000313" key="11">
    <source>
        <dbReference type="EMBL" id="QDV73579.1"/>
    </source>
</evidence>
<dbReference type="FunFam" id="3.40.50.720:FF:000021">
    <property type="entry name" value="D-3-phosphoglycerate dehydrogenase"/>
    <property type="match status" value="1"/>
</dbReference>
<evidence type="ECO:0000256" key="9">
    <source>
        <dbReference type="RuleBase" id="RU363003"/>
    </source>
</evidence>
<comment type="similarity">
    <text evidence="3 9">Belongs to the D-isomer specific 2-hydroxyacid dehydrogenase family.</text>
</comment>
<dbReference type="Gene3D" id="3.40.50.720">
    <property type="entry name" value="NAD(P)-binding Rossmann-like Domain"/>
    <property type="match status" value="2"/>
</dbReference>
<evidence type="ECO:0000313" key="12">
    <source>
        <dbReference type="Proteomes" id="UP000316426"/>
    </source>
</evidence>
<dbReference type="Pfam" id="PF00389">
    <property type="entry name" value="2-Hacid_dh"/>
    <property type="match status" value="1"/>
</dbReference>
<dbReference type="InterPro" id="IPR029752">
    <property type="entry name" value="D-isomer_DH_CS1"/>
</dbReference>
<dbReference type="InterPro" id="IPR002912">
    <property type="entry name" value="ACT_dom"/>
</dbReference>
<keyword evidence="9" id="KW-0718">Serine biosynthesis</keyword>
<evidence type="ECO:0000256" key="1">
    <source>
        <dbReference type="ARBA" id="ARBA00003800"/>
    </source>
</evidence>
<keyword evidence="9" id="KW-0028">Amino-acid biosynthesis</keyword>